<dbReference type="PANTHER" id="PTHR44542">
    <property type="entry name" value="THIOSULFATE SULFURTRANSFERASE 18"/>
    <property type="match status" value="1"/>
</dbReference>
<dbReference type="PANTHER" id="PTHR44542:SF12">
    <property type="entry name" value="THIOSULFATE SULFURTRANSFERASE 18"/>
    <property type="match status" value="1"/>
</dbReference>
<feature type="domain" description="Rhodanese" evidence="2">
    <location>
        <begin position="216"/>
        <end position="318"/>
    </location>
</feature>
<dbReference type="Gene3D" id="3.40.250.10">
    <property type="entry name" value="Rhodanese-like domain"/>
    <property type="match status" value="2"/>
</dbReference>
<dbReference type="Proteomes" id="UP001165190">
    <property type="component" value="Unassembled WGS sequence"/>
</dbReference>
<evidence type="ECO:0000256" key="1">
    <source>
        <dbReference type="SAM" id="SignalP"/>
    </source>
</evidence>
<dbReference type="InterPro" id="IPR044684">
    <property type="entry name" value="STR17/STR18/HARC1-like"/>
</dbReference>
<evidence type="ECO:0000313" key="3">
    <source>
        <dbReference type="EMBL" id="GMI97982.1"/>
    </source>
</evidence>
<dbReference type="PROSITE" id="PS50206">
    <property type="entry name" value="RHODANESE_3"/>
    <property type="match status" value="2"/>
</dbReference>
<dbReference type="GO" id="GO:0003824">
    <property type="term" value="F:catalytic activity"/>
    <property type="evidence" value="ECO:0007669"/>
    <property type="project" value="InterPro"/>
</dbReference>
<dbReference type="Pfam" id="PF00581">
    <property type="entry name" value="Rhodanese"/>
    <property type="match status" value="2"/>
</dbReference>
<feature type="chain" id="PRO_5040897679" description="Rhodanese domain-containing protein" evidence="1">
    <location>
        <begin position="24"/>
        <end position="337"/>
    </location>
</feature>
<keyword evidence="1" id="KW-0732">Signal</keyword>
<protein>
    <recommendedName>
        <fullName evidence="2">Rhodanese domain-containing protein</fullName>
    </recommendedName>
</protein>
<dbReference type="CDD" id="cd00158">
    <property type="entry name" value="RHOD"/>
    <property type="match status" value="2"/>
</dbReference>
<organism evidence="3 4">
    <name type="scientific">Hibiscus trionum</name>
    <name type="common">Flower of an hour</name>
    <dbReference type="NCBI Taxonomy" id="183268"/>
    <lineage>
        <taxon>Eukaryota</taxon>
        <taxon>Viridiplantae</taxon>
        <taxon>Streptophyta</taxon>
        <taxon>Embryophyta</taxon>
        <taxon>Tracheophyta</taxon>
        <taxon>Spermatophyta</taxon>
        <taxon>Magnoliopsida</taxon>
        <taxon>eudicotyledons</taxon>
        <taxon>Gunneridae</taxon>
        <taxon>Pentapetalae</taxon>
        <taxon>rosids</taxon>
        <taxon>malvids</taxon>
        <taxon>Malvales</taxon>
        <taxon>Malvaceae</taxon>
        <taxon>Malvoideae</taxon>
        <taxon>Hibiscus</taxon>
    </lineage>
</organism>
<accession>A0A9W7MBU3</accession>
<dbReference type="AlphaFoldDB" id="A0A9W7MBU3"/>
<dbReference type="InterPro" id="IPR036873">
    <property type="entry name" value="Rhodanese-like_dom_sf"/>
</dbReference>
<dbReference type="SMART" id="SM00450">
    <property type="entry name" value="RHOD"/>
    <property type="match status" value="2"/>
</dbReference>
<dbReference type="OrthoDB" id="566238at2759"/>
<evidence type="ECO:0000313" key="4">
    <source>
        <dbReference type="Proteomes" id="UP001165190"/>
    </source>
</evidence>
<gene>
    <name evidence="3" type="ORF">HRI_003467500</name>
</gene>
<name>A0A9W7MBU3_HIBTR</name>
<proteinExistence type="predicted"/>
<keyword evidence="4" id="KW-1185">Reference proteome</keyword>
<feature type="signal peptide" evidence="1">
    <location>
        <begin position="1"/>
        <end position="23"/>
    </location>
</feature>
<dbReference type="EMBL" id="BSYR01000031">
    <property type="protein sequence ID" value="GMI97982.1"/>
    <property type="molecule type" value="Genomic_DNA"/>
</dbReference>
<comment type="caution">
    <text evidence="3">The sequence shown here is derived from an EMBL/GenBank/DDBJ whole genome shotgun (WGS) entry which is preliminary data.</text>
</comment>
<evidence type="ECO:0000259" key="2">
    <source>
        <dbReference type="PROSITE" id="PS50206"/>
    </source>
</evidence>
<reference evidence="3" key="1">
    <citation type="submission" date="2023-05" db="EMBL/GenBank/DDBJ databases">
        <title>Genome and transcriptome analyses reveal genes involved in the formation of fine ridges on petal epidermal cells in Hibiscus trionum.</title>
        <authorList>
            <person name="Koshimizu S."/>
            <person name="Masuda S."/>
            <person name="Ishii T."/>
            <person name="Shirasu K."/>
            <person name="Hoshino A."/>
            <person name="Arita M."/>
        </authorList>
    </citation>
    <scope>NUCLEOTIDE SEQUENCE</scope>
    <source>
        <strain evidence="3">Hamamatsu line</strain>
    </source>
</reference>
<dbReference type="InterPro" id="IPR001763">
    <property type="entry name" value="Rhodanese-like_dom"/>
</dbReference>
<sequence>MGVSLAVFPCGFFLLLFIYFSTGSQVVTVDVVEAKHLLQSGHVYVDVRTVEEYKKGHVEAEKIINIPYMFNTPEGMVKNPEFLKEVSAAFKEEDGLVVGCKSGVRSLSATADLLKIGFKDVRNLGGGYLAWVDNGFGTKMEEPAKAAAAVVNKYIARSKSQHTFSILPEKKQKEQENIHRIGKTPAGSRQRLNIWVLWMKGSKVVTIDVTEAEHLIQTGYVYIDARTVEEYKKGHVEAEKILNIPYMFNTPEGRVKNPDFLMEVSAFCKVEDPLIVGCQSGVRSLYATADLLKIGFKNVSNMGGGYLAWMGKGFRIKIEEPMKVPESAVLEDKAKEL</sequence>
<feature type="domain" description="Rhodanese" evidence="2">
    <location>
        <begin position="38"/>
        <end position="140"/>
    </location>
</feature>
<dbReference type="SUPFAM" id="SSF52821">
    <property type="entry name" value="Rhodanese/Cell cycle control phosphatase"/>
    <property type="match status" value="2"/>
</dbReference>